<accession>Q4V3L1</accession>
<sequence>MLVLYLLARLYGVRSSERMQFAGVLSQGGEFAFVLFSTASSQRLFQGDHLAVVAVAVGAKCSQLAAESICETIPQSHHG</sequence>
<reference evidence="1" key="1">
    <citation type="submission" date="2005-05" db="EMBL/GenBank/DDBJ databases">
        <authorList>
            <person name="Stapleton M."/>
            <person name="Carlson J."/>
            <person name="Chavez C."/>
            <person name="Frise E."/>
            <person name="George R."/>
            <person name="Pacleb J."/>
            <person name="Park S."/>
            <person name="Wan K."/>
            <person name="Yu C."/>
            <person name="Celniker S."/>
        </authorList>
    </citation>
    <scope>NUCLEOTIDE SEQUENCE</scope>
</reference>
<dbReference type="AlphaFoldDB" id="Q4V3L1"/>
<name>Q4V3L1_DROME</name>
<dbReference type="EMBL" id="BT023345">
    <property type="protein sequence ID" value="AAY55761.1"/>
    <property type="molecule type" value="mRNA"/>
</dbReference>
<evidence type="ECO:0000313" key="1">
    <source>
        <dbReference type="EMBL" id="AAY55761.1"/>
    </source>
</evidence>
<organism evidence="1">
    <name type="scientific">Drosophila melanogaster</name>
    <name type="common">Fruit fly</name>
    <dbReference type="NCBI Taxonomy" id="7227"/>
    <lineage>
        <taxon>Eukaryota</taxon>
        <taxon>Metazoa</taxon>
        <taxon>Ecdysozoa</taxon>
        <taxon>Arthropoda</taxon>
        <taxon>Hexapoda</taxon>
        <taxon>Insecta</taxon>
        <taxon>Pterygota</taxon>
        <taxon>Neoptera</taxon>
        <taxon>Endopterygota</taxon>
        <taxon>Diptera</taxon>
        <taxon>Brachycera</taxon>
        <taxon>Muscomorpha</taxon>
        <taxon>Ephydroidea</taxon>
        <taxon>Drosophilidae</taxon>
        <taxon>Drosophila</taxon>
        <taxon>Sophophora</taxon>
    </lineage>
</organism>
<protein>
    <submittedName>
        <fullName evidence="1">IP02165p</fullName>
    </submittedName>
</protein>
<proteinExistence type="evidence at transcript level"/>